<dbReference type="NCBIfam" id="TIGR00097">
    <property type="entry name" value="HMP-P_kinase"/>
    <property type="match status" value="1"/>
</dbReference>
<dbReference type="AlphaFoldDB" id="A0A6J3MDF9"/>
<reference evidence="4" key="1">
    <citation type="submission" date="2020-01" db="EMBL/GenBank/DDBJ databases">
        <authorList>
            <consortium name="DOE Joint Genome Institute"/>
            <person name="Haridas S."/>
            <person name="Albert R."/>
            <person name="Binder M."/>
            <person name="Bloem J."/>
            <person name="Labutti K."/>
            <person name="Salamov A."/>
            <person name="Andreopoulos B."/>
            <person name="Baker S.E."/>
            <person name="Barry K."/>
            <person name="Bills G."/>
            <person name="Bluhm B.H."/>
            <person name="Cannon C."/>
            <person name="Castanera R."/>
            <person name="Culley D.E."/>
            <person name="Daum C."/>
            <person name="Ezra D."/>
            <person name="Gonzalez J.B."/>
            <person name="Henrissat B."/>
            <person name="Kuo A."/>
            <person name="Liang C."/>
            <person name="Lipzen A."/>
            <person name="Lutzoni F."/>
            <person name="Magnuson J."/>
            <person name="Mondo S."/>
            <person name="Nolan M."/>
            <person name="Ohm R."/>
            <person name="Pangilinan J."/>
            <person name="Park H.-J."/>
            <person name="Ramirez L."/>
            <person name="Alfaro M."/>
            <person name="Sun H."/>
            <person name="Tritt A."/>
            <person name="Yoshinaga Y."/>
            <person name="Zwiers L.-H."/>
            <person name="Turgeon B.G."/>
            <person name="Goodwin S.B."/>
            <person name="Spatafora J.W."/>
            <person name="Crous P.W."/>
            <person name="Grigoriev I.V."/>
        </authorList>
    </citation>
    <scope>NUCLEOTIDE SEQUENCE</scope>
    <source>
        <strain evidence="4">CBS 342.82</strain>
    </source>
</reference>
<dbReference type="Gene3D" id="3.40.1190.20">
    <property type="match status" value="1"/>
</dbReference>
<accession>A0A6J3MDF9</accession>
<dbReference type="PANTHER" id="PTHR20858">
    <property type="entry name" value="PHOSPHOMETHYLPYRIMIDINE KINASE"/>
    <property type="match status" value="1"/>
</dbReference>
<dbReference type="SUPFAM" id="SSF53613">
    <property type="entry name" value="Ribokinase-like"/>
    <property type="match status" value="1"/>
</dbReference>
<dbReference type="Pfam" id="PF03070">
    <property type="entry name" value="TENA_THI-4"/>
    <property type="match status" value="1"/>
</dbReference>
<dbReference type="FunFam" id="1.20.910.10:FF:000003">
    <property type="entry name" value="Hydroxymethylpyrimidine/phosphomethylpyrimidine kinase THI20"/>
    <property type="match status" value="1"/>
</dbReference>
<sequence>MTATTALTAQNTLGVRDIHEVPPEFVRKQIDACIEDIGIDVLKTGMLASAEMIGTLAEAIARHSVATTVIDPVMVSTSGAQLLPETAIEVLIKELLPLATLLTPNVPEANLLLREAGQSPIDVQNLDDLKNLAASVHKLGPKYVLLKGGHCPLNTDYMLATDDSSKQLVANVLVGTEVLDVLELPYQKSNNTHGTGCSLASAIACNLALGVELSQAVVAASRYVSAGIRTSIGLGHGSGPINHFHSVQILPFVPGTFIEHVLARADVQAVWHDFTHHEFVARLGDGSLPLETYKYYMIQDYLYLIHFARANALAGYKVKKPDDIAAAAAMVGHIRHEMNLHLEECKELGLTEKMIVEHEESQACTAYSRYVLDVGQSEDWLALQIALLPCLLGYSVIAKRLKTLQIDQPASTPNRYLKWIDNYVAEDYSEAVRSGCAIIEKHAAHQSPTRISELVQIFVHATKMETGFWDMAGSVRA</sequence>
<dbReference type="GO" id="GO:0008972">
    <property type="term" value="F:phosphomethylpyrimidine kinase activity"/>
    <property type="evidence" value="ECO:0007669"/>
    <property type="project" value="InterPro"/>
</dbReference>
<dbReference type="GO" id="GO:0050334">
    <property type="term" value="F:thiaminase activity"/>
    <property type="evidence" value="ECO:0007669"/>
    <property type="project" value="InterPro"/>
</dbReference>
<dbReference type="SUPFAM" id="SSF48613">
    <property type="entry name" value="Heme oxygenase-like"/>
    <property type="match status" value="1"/>
</dbReference>
<name>A0A6J3MDF9_9PEZI</name>
<evidence type="ECO:0000313" key="3">
    <source>
        <dbReference type="Proteomes" id="UP000504637"/>
    </source>
</evidence>
<dbReference type="GO" id="GO:0008902">
    <property type="term" value="F:hydroxymethylpyrimidine kinase activity"/>
    <property type="evidence" value="ECO:0007669"/>
    <property type="project" value="TreeGrafter"/>
</dbReference>
<organism evidence="4">
    <name type="scientific">Dissoconium aciculare CBS 342.82</name>
    <dbReference type="NCBI Taxonomy" id="1314786"/>
    <lineage>
        <taxon>Eukaryota</taxon>
        <taxon>Fungi</taxon>
        <taxon>Dikarya</taxon>
        <taxon>Ascomycota</taxon>
        <taxon>Pezizomycotina</taxon>
        <taxon>Dothideomycetes</taxon>
        <taxon>Dothideomycetidae</taxon>
        <taxon>Mycosphaerellales</taxon>
        <taxon>Dissoconiaceae</taxon>
        <taxon>Dissoconium</taxon>
    </lineage>
</organism>
<dbReference type="Proteomes" id="UP000504637">
    <property type="component" value="Unplaced"/>
</dbReference>
<reference evidence="4" key="3">
    <citation type="submission" date="2025-08" db="UniProtKB">
        <authorList>
            <consortium name="RefSeq"/>
        </authorList>
    </citation>
    <scope>IDENTIFICATION</scope>
    <source>
        <strain evidence="4">CBS 342.82</strain>
    </source>
</reference>
<dbReference type="OrthoDB" id="10028886at2759"/>
<dbReference type="InterPro" id="IPR016084">
    <property type="entry name" value="Haem_Oase-like_multi-hlx"/>
</dbReference>
<evidence type="ECO:0000313" key="4">
    <source>
        <dbReference type="RefSeq" id="XP_033463091.1"/>
    </source>
</evidence>
<dbReference type="GO" id="GO:0009228">
    <property type="term" value="P:thiamine biosynthetic process"/>
    <property type="evidence" value="ECO:0007669"/>
    <property type="project" value="InterPro"/>
</dbReference>
<dbReference type="PANTHER" id="PTHR20858:SF17">
    <property type="entry name" value="HYDROXYMETHYLPYRIMIDINE_PHOSPHOMETHYLPYRIMIDINE KINASE THI20-RELATED"/>
    <property type="match status" value="1"/>
</dbReference>
<evidence type="ECO:0008006" key="5">
    <source>
        <dbReference type="Google" id="ProtNLM"/>
    </source>
</evidence>
<gene>
    <name evidence="4" type="ORF">K489DRAFT_376450</name>
</gene>
<evidence type="ECO:0000259" key="1">
    <source>
        <dbReference type="Pfam" id="PF03070"/>
    </source>
</evidence>
<dbReference type="InterPro" id="IPR004305">
    <property type="entry name" value="Thiaminase-2/PQQC"/>
</dbReference>
<dbReference type="Pfam" id="PF08543">
    <property type="entry name" value="Phos_pyr_kin"/>
    <property type="match status" value="1"/>
</dbReference>
<dbReference type="InterPro" id="IPR004399">
    <property type="entry name" value="HMP/HMP-P_kinase_dom"/>
</dbReference>
<proteinExistence type="predicted"/>
<reference evidence="4" key="2">
    <citation type="submission" date="2020-04" db="EMBL/GenBank/DDBJ databases">
        <authorList>
            <consortium name="NCBI Genome Project"/>
        </authorList>
    </citation>
    <scope>NUCLEOTIDE SEQUENCE</scope>
    <source>
        <strain evidence="4">CBS 342.82</strain>
    </source>
</reference>
<dbReference type="InterPro" id="IPR013749">
    <property type="entry name" value="PM/HMP-P_kinase-1"/>
</dbReference>
<dbReference type="InterPro" id="IPR027574">
    <property type="entry name" value="Thiaminase_II"/>
</dbReference>
<keyword evidence="3" id="KW-1185">Reference proteome</keyword>
<dbReference type="CDD" id="cd01169">
    <property type="entry name" value="HMPP_kinase"/>
    <property type="match status" value="1"/>
</dbReference>
<dbReference type="GO" id="GO:0005829">
    <property type="term" value="C:cytosol"/>
    <property type="evidence" value="ECO:0007669"/>
    <property type="project" value="TreeGrafter"/>
</dbReference>
<feature type="domain" description="Pyridoxamine kinase/Phosphomethylpyrimidine kinase" evidence="2">
    <location>
        <begin position="1"/>
        <end position="242"/>
    </location>
</feature>
<dbReference type="GeneID" id="54361716"/>
<dbReference type="NCBIfam" id="TIGR04306">
    <property type="entry name" value="salvage_TenA"/>
    <property type="match status" value="1"/>
</dbReference>
<dbReference type="Gene3D" id="1.20.910.10">
    <property type="entry name" value="Heme oxygenase-like"/>
    <property type="match status" value="1"/>
</dbReference>
<feature type="domain" description="Thiaminase-2/PQQC" evidence="1">
    <location>
        <begin position="265"/>
        <end position="472"/>
    </location>
</feature>
<protein>
    <recommendedName>
        <fullName evidence="5">Phosphomethylpyrimidine kinase</fullName>
    </recommendedName>
</protein>
<evidence type="ECO:0000259" key="2">
    <source>
        <dbReference type="Pfam" id="PF08543"/>
    </source>
</evidence>
<dbReference type="CDD" id="cd19367">
    <property type="entry name" value="TenA_C_ScTHI20-like"/>
    <property type="match status" value="1"/>
</dbReference>
<dbReference type="RefSeq" id="XP_033463091.1">
    <property type="nucleotide sequence ID" value="XM_033603916.1"/>
</dbReference>
<dbReference type="InterPro" id="IPR029056">
    <property type="entry name" value="Ribokinase-like"/>
</dbReference>